<feature type="compositionally biased region" description="Acidic residues" evidence="4">
    <location>
        <begin position="784"/>
        <end position="810"/>
    </location>
</feature>
<evidence type="ECO:0000259" key="5">
    <source>
        <dbReference type="Pfam" id="PF25181"/>
    </source>
</evidence>
<evidence type="ECO:0000256" key="4">
    <source>
        <dbReference type="SAM" id="MobiDB-lite"/>
    </source>
</evidence>
<evidence type="ECO:0000313" key="6">
    <source>
        <dbReference type="EMBL" id="CAE7383740.1"/>
    </source>
</evidence>
<dbReference type="Pfam" id="PF20911">
    <property type="entry name" value="GP7"/>
    <property type="match status" value="1"/>
</dbReference>
<protein>
    <submittedName>
        <fullName evidence="6">Bbp21 protein</fullName>
    </submittedName>
</protein>
<dbReference type="InterPro" id="IPR057447">
    <property type="entry name" value="Bbp19-like_phage"/>
</dbReference>
<evidence type="ECO:0000256" key="2">
    <source>
        <dbReference type="ARBA" id="ARBA00022612"/>
    </source>
</evidence>
<dbReference type="EMBL" id="CAJNJA010016586">
    <property type="protein sequence ID" value="CAE7383740.1"/>
    <property type="molecule type" value="Genomic_DNA"/>
</dbReference>
<evidence type="ECO:0000256" key="1">
    <source>
        <dbReference type="ARBA" id="ARBA00004328"/>
    </source>
</evidence>
<feature type="compositionally biased region" description="Low complexity" evidence="4">
    <location>
        <begin position="22"/>
        <end position="33"/>
    </location>
</feature>
<dbReference type="Proteomes" id="UP000601435">
    <property type="component" value="Unassembled WGS sequence"/>
</dbReference>
<dbReference type="InterPro" id="IPR048813">
    <property type="entry name" value="GP7-like"/>
</dbReference>
<sequence>AERRPDATEAGGDRATRRRRAAGGAAEGATPGRATILGEETAANGRKVEMTERETLRSRLMKRRNALKNEREDWREHWEELGDFVLPRRLRFSDRDDKGRRGKKINTRIVDSTATFALRTLVAGLMTGVTSPARPWFKLTPRSHGLAERPEVSRWLHSVTLLMRDIFAASNVYNALTVGYEDLGLFGTTAIYIEPDFDDVIRLRPMPMGSYYLASGANGLVDTCYRDLRMTVAQMVEEFGLEACSASAQSAYRNGELDQEFWVFHAIEPRRDRNPALGDGRNKRWRSVYLEEGAEEGKLLRESGFDSFPVLAPRWYVTGNDVYGRSPAMDVLGDIKQLQVMQKRKGQAVDKQVNPPMQGGPAYGNHHVSLLPGAINILADGDLQRQGLRSVYDVRLNLGDLRQDIFETQEAVRRGFFANLFLMISSMDRRQVTATEIAERRSEKMLALGPVLERLQNELLEPLIERTFEIAATAGILPPAPEVLQGLDLKIELQSILVRDQRVDAIQGIERLTGYAGGLAQIDPAAGMKVDWAQSVDEMGELLGVPPTILRSDEEVAALQQQSAQRQQMAEGLAMAQQGASALKDAGAGAQSLDGLQMLQAAMGQDGVAAATGGAGSRERDAVSSNGSKIMDPEDRRERRTREKLEERQAAFLADLAALLETESGRRVFARLLMETRPFASVFSDNPLEMARREGERMVGETWRRYCAVAEPEQYLAMEREIAHQVSYYCPDFRAWRPGPSCFDKLCMKGVRDIRAFCRVCAASKAEDGFAQAAELPGGAAPPEADDDAGSGDRDDDSAESDGAEGESDYSFDLPPDVLPDGDLPLGLDAERLEAFKPLARELKLSNAQAQKLVDLHARALKQGADALMQRHAETVEDWTRQTRADPEIGGDKLEETLRFGNAAVQHAFDAPTIELLKHFGLLNHPGFIRGLSGFGRIVSDDHFVESSGTAAPRRARPMATVGSSYMTLADVAKRTDANGTTADIIEMLAEFNPILDDAPAVECNNGTKHLTTVRTGLPTATWRRLYEGVQTSKSHTRQVEDTTGSLVARSIIDSKLIDLASDPQQLRLSESAPFLETMAQEIAETVIYGNSGSEPAAFTGFAPRFNDLSAENGNQIVDAGGIGADNTSIWMITWGDTTAHLIYPKGSRAGVQRTDLGVQTVIDPNNSGRYEVYEEKFEQDIGLSVRDWRYISRVANIDVSALTADASAGADLNDFMIQAYYRLRNRRVGSGNAGRLAMYCNTKVKEFLHRQALNANANTFVRLSEVQGREVMTFMGVPIREIAFKRHAGFSSLRSGRAVALATPRRATGVTAWRVRPAPHPRDSHMIFDKQSLFSDAQAITSTAASTNVIDLGATGTASNGPDGGAAPLSRDMGKGMKVPLRIQVVEDFATLTSLRVAVQVDTVENFASPTTVLETEAVPASELTAGYVFALDSLPLTTDQRYVRLNYSVTGPAATTGRITAGVTAGNQTNP</sequence>
<dbReference type="Pfam" id="PF12236">
    <property type="entry name" value="Head-tail_con"/>
    <property type="match status" value="1"/>
</dbReference>
<evidence type="ECO:0000313" key="7">
    <source>
        <dbReference type="Proteomes" id="UP000601435"/>
    </source>
</evidence>
<name>A0A812QA76_9DINO</name>
<feature type="region of interest" description="Disordered" evidence="4">
    <location>
        <begin position="1"/>
        <end position="33"/>
    </location>
</feature>
<feature type="region of interest" description="Disordered" evidence="4">
    <location>
        <begin position="609"/>
        <end position="641"/>
    </location>
</feature>
<feature type="compositionally biased region" description="Basic and acidic residues" evidence="4">
    <location>
        <begin position="1"/>
        <end position="15"/>
    </location>
</feature>
<keyword evidence="3" id="KW-0231">Viral genome packaging</keyword>
<keyword evidence="7" id="KW-1185">Reference proteome</keyword>
<dbReference type="InterPro" id="IPR020991">
    <property type="entry name" value="Connector_podovirus"/>
</dbReference>
<proteinExistence type="predicted"/>
<feature type="region of interest" description="Disordered" evidence="4">
    <location>
        <begin position="775"/>
        <end position="816"/>
    </location>
</feature>
<accession>A0A812QA76</accession>
<keyword evidence="2" id="KW-1188">Viral release from host cell</keyword>
<feature type="domain" description="Bbp19-like phage" evidence="5">
    <location>
        <begin position="657"/>
        <end position="718"/>
    </location>
</feature>
<comment type="subcellular location">
    <subcellularLocation>
        <location evidence="1">Virion</location>
    </subcellularLocation>
</comment>
<organism evidence="6 7">
    <name type="scientific">Symbiodinium necroappetens</name>
    <dbReference type="NCBI Taxonomy" id="1628268"/>
    <lineage>
        <taxon>Eukaryota</taxon>
        <taxon>Sar</taxon>
        <taxon>Alveolata</taxon>
        <taxon>Dinophyceae</taxon>
        <taxon>Suessiales</taxon>
        <taxon>Symbiodiniaceae</taxon>
        <taxon>Symbiodinium</taxon>
    </lineage>
</organism>
<dbReference type="Pfam" id="PF25181">
    <property type="entry name" value="Phage_Bbp19"/>
    <property type="match status" value="1"/>
</dbReference>
<evidence type="ECO:0000256" key="3">
    <source>
        <dbReference type="ARBA" id="ARBA00023219"/>
    </source>
</evidence>
<dbReference type="OrthoDB" id="10588312at2759"/>
<dbReference type="InterPro" id="IPR048922">
    <property type="entry name" value="Bbp16"/>
</dbReference>
<dbReference type="Gene3D" id="2.60.120.1110">
    <property type="match status" value="1"/>
</dbReference>
<dbReference type="NCBIfam" id="NF045672">
    <property type="entry name" value="MCP_gp7_epsi_15"/>
    <property type="match status" value="1"/>
</dbReference>
<feature type="non-terminal residue" evidence="6">
    <location>
        <position position="1"/>
    </location>
</feature>
<feature type="compositionally biased region" description="Basic and acidic residues" evidence="4">
    <location>
        <begin position="631"/>
        <end position="641"/>
    </location>
</feature>
<dbReference type="Pfam" id="PF21190">
    <property type="entry name" value="Bbp16"/>
    <property type="match status" value="1"/>
</dbReference>
<gene>
    <name evidence="6" type="primary">bbp21</name>
    <name evidence="6" type="ORF">SNEC2469_LOCUS10388</name>
</gene>
<reference evidence="6" key="1">
    <citation type="submission" date="2021-02" db="EMBL/GenBank/DDBJ databases">
        <authorList>
            <person name="Dougan E. K."/>
            <person name="Rhodes N."/>
            <person name="Thang M."/>
            <person name="Chan C."/>
        </authorList>
    </citation>
    <scope>NUCLEOTIDE SEQUENCE</scope>
</reference>
<comment type="caution">
    <text evidence="6">The sequence shown here is derived from an EMBL/GenBank/DDBJ whole genome shotgun (WGS) entry which is preliminary data.</text>
</comment>